<name>A0A166B6S7_METOA</name>
<dbReference type="Pfam" id="PF00498">
    <property type="entry name" value="FHA"/>
    <property type="match status" value="1"/>
</dbReference>
<dbReference type="SUPFAM" id="SSF49879">
    <property type="entry name" value="SMAD/FHA domain"/>
    <property type="match status" value="1"/>
</dbReference>
<gene>
    <name evidence="2" type="ORF">MBORA_09860</name>
</gene>
<feature type="domain" description="FHA" evidence="1">
    <location>
        <begin position="175"/>
        <end position="237"/>
    </location>
</feature>
<reference evidence="3" key="1">
    <citation type="journal article" date="2016" name="Genome Announc.">
        <title>Draft Genome Sequences of Methanobrevibacter curvatus DSM11111, Methanobrevibacter cuticularis DSM11139, Methanobrevibacter filiformis DSM11501, and Methanobrevibacter oralis DSM7256.</title>
        <authorList>
            <person name="Poehlein A."/>
            <person name="Seedorf H."/>
        </authorList>
    </citation>
    <scope>NUCLEOTIDE SEQUENCE [LARGE SCALE GENOMIC DNA]</scope>
    <source>
        <strain evidence="3">DSM 7256 / JCM 30027 / ZR</strain>
    </source>
</reference>
<organism evidence="2 3">
    <name type="scientific">Methanobrevibacter oralis</name>
    <dbReference type="NCBI Taxonomy" id="66851"/>
    <lineage>
        <taxon>Archaea</taxon>
        <taxon>Methanobacteriati</taxon>
        <taxon>Methanobacteriota</taxon>
        <taxon>Methanomada group</taxon>
        <taxon>Methanobacteria</taxon>
        <taxon>Methanobacteriales</taxon>
        <taxon>Methanobacteriaceae</taxon>
        <taxon>Methanobrevibacter</taxon>
    </lineage>
</organism>
<dbReference type="PROSITE" id="PS50006">
    <property type="entry name" value="FHA_DOMAIN"/>
    <property type="match status" value="1"/>
</dbReference>
<dbReference type="Gene3D" id="2.60.200.20">
    <property type="match status" value="1"/>
</dbReference>
<dbReference type="EMBL" id="LWMU01000060">
    <property type="protein sequence ID" value="KZX12943.1"/>
    <property type="molecule type" value="Genomic_DNA"/>
</dbReference>
<dbReference type="OrthoDB" id="26617at2157"/>
<dbReference type="STRING" id="66851.MBORA_09860"/>
<dbReference type="PATRIC" id="fig|66851.6.peg.1083"/>
<dbReference type="Proteomes" id="UP000077428">
    <property type="component" value="Unassembled WGS sequence"/>
</dbReference>
<protein>
    <submittedName>
        <fullName evidence="2">FHA domain protein</fullName>
    </submittedName>
</protein>
<dbReference type="Gene3D" id="1.10.10.10">
    <property type="entry name" value="Winged helix-like DNA-binding domain superfamily/Winged helix DNA-binding domain"/>
    <property type="match status" value="1"/>
</dbReference>
<accession>A0A166B6S7</accession>
<comment type="caution">
    <text evidence="2">The sequence shown here is derived from an EMBL/GenBank/DDBJ whole genome shotgun (WGS) entry which is preliminary data.</text>
</comment>
<evidence type="ECO:0000259" key="1">
    <source>
        <dbReference type="PROSITE" id="PS50006"/>
    </source>
</evidence>
<dbReference type="InterPro" id="IPR036388">
    <property type="entry name" value="WH-like_DNA-bd_sf"/>
</dbReference>
<dbReference type="InterPro" id="IPR000253">
    <property type="entry name" value="FHA_dom"/>
</dbReference>
<dbReference type="InterPro" id="IPR008984">
    <property type="entry name" value="SMAD_FHA_dom_sf"/>
</dbReference>
<evidence type="ECO:0000313" key="2">
    <source>
        <dbReference type="EMBL" id="KZX12943.1"/>
    </source>
</evidence>
<dbReference type="AlphaFoldDB" id="A0A166B6S7"/>
<sequence>MSDIKRIKTLIRNSDSNLISTKLAAVNNNVRFAILEILKEFQKKNMDKYNSFKNDPLYSREINTFLLNNYNISITPQMLGQHLKQLLEADLIKEVNIKKEVPNKIGKRNVKGYILKKDAFEDLFLEITFLSEELLSFFDLYKTNQHFKDNEYCVLTIFNGVDKGKTFKIHKNEVYLIGRKDNYNLNDLASFTILLDNSYTTVSNVSKPHLKLFYKNDKWCILDEASSNGTFIADKKVQKGKITKLKNNSFLKLSRGSGAAILYCSF</sequence>
<proteinExistence type="predicted"/>
<dbReference type="RefSeq" id="WP_042692341.1">
    <property type="nucleotide sequence ID" value="NZ_CABMAB010000007.1"/>
</dbReference>
<evidence type="ECO:0000313" key="3">
    <source>
        <dbReference type="Proteomes" id="UP000077428"/>
    </source>
</evidence>
<dbReference type="CDD" id="cd00060">
    <property type="entry name" value="FHA"/>
    <property type="match status" value="1"/>
</dbReference>
<keyword evidence="3" id="KW-1185">Reference proteome</keyword>